<dbReference type="PROSITE" id="PS51147">
    <property type="entry name" value="PFTA"/>
    <property type="match status" value="1"/>
</dbReference>
<dbReference type="AlphaFoldDB" id="A0A5S9IVK4"/>
<dbReference type="PROSITE" id="PS00107">
    <property type="entry name" value="PROTEIN_KINASE_ATP"/>
    <property type="match status" value="1"/>
</dbReference>
<proteinExistence type="predicted"/>
<dbReference type="GO" id="GO:0016020">
    <property type="term" value="C:membrane"/>
    <property type="evidence" value="ECO:0007669"/>
    <property type="project" value="TreeGrafter"/>
</dbReference>
<evidence type="ECO:0000313" key="10">
    <source>
        <dbReference type="EMBL" id="BBM88311.1"/>
    </source>
</evidence>
<dbReference type="PROSITE" id="PS50005">
    <property type="entry name" value="TPR"/>
    <property type="match status" value="6"/>
</dbReference>
<evidence type="ECO:0000256" key="8">
    <source>
        <dbReference type="SAM" id="Phobius"/>
    </source>
</evidence>
<organism evidence="10 11">
    <name type="scientific">Uabimicrobium amorphum</name>
    <dbReference type="NCBI Taxonomy" id="2596890"/>
    <lineage>
        <taxon>Bacteria</taxon>
        <taxon>Pseudomonadati</taxon>
        <taxon>Planctomycetota</taxon>
        <taxon>Candidatus Uabimicrobiia</taxon>
        <taxon>Candidatus Uabimicrobiales</taxon>
        <taxon>Candidatus Uabimicrobiaceae</taxon>
        <taxon>Candidatus Uabimicrobium</taxon>
    </lineage>
</organism>
<dbReference type="Gene3D" id="1.25.40.10">
    <property type="entry name" value="Tetratricopeptide repeat domain"/>
    <property type="match status" value="4"/>
</dbReference>
<evidence type="ECO:0000259" key="9">
    <source>
        <dbReference type="PROSITE" id="PS50011"/>
    </source>
</evidence>
<feature type="transmembrane region" description="Helical" evidence="8">
    <location>
        <begin position="338"/>
        <end position="355"/>
    </location>
</feature>
<dbReference type="InterPro" id="IPR008271">
    <property type="entry name" value="Ser/Thr_kinase_AS"/>
</dbReference>
<dbReference type="Gene3D" id="1.10.510.10">
    <property type="entry name" value="Transferase(Phosphotransferase) domain 1"/>
    <property type="match status" value="1"/>
</dbReference>
<dbReference type="SMART" id="SM00220">
    <property type="entry name" value="S_TKc"/>
    <property type="match status" value="1"/>
</dbReference>
<dbReference type="SMART" id="SM00028">
    <property type="entry name" value="TPR"/>
    <property type="match status" value="8"/>
</dbReference>
<keyword evidence="3 10" id="KW-0418">Kinase</keyword>
<keyword evidence="8" id="KW-0812">Transmembrane</keyword>
<dbReference type="GO" id="GO:0008318">
    <property type="term" value="F:protein prenyltransferase activity"/>
    <property type="evidence" value="ECO:0007669"/>
    <property type="project" value="InterPro"/>
</dbReference>
<evidence type="ECO:0000256" key="4">
    <source>
        <dbReference type="ARBA" id="ARBA00022840"/>
    </source>
</evidence>
<dbReference type="GO" id="GO:0005776">
    <property type="term" value="C:autophagosome"/>
    <property type="evidence" value="ECO:0007669"/>
    <property type="project" value="TreeGrafter"/>
</dbReference>
<dbReference type="RefSeq" id="WP_152021928.1">
    <property type="nucleotide sequence ID" value="NZ_AP019860.1"/>
</dbReference>
<dbReference type="KEGG" id="uam:UABAM_06732"/>
<dbReference type="Proteomes" id="UP000326354">
    <property type="component" value="Chromosome"/>
</dbReference>
<dbReference type="GO" id="GO:0005829">
    <property type="term" value="C:cytosol"/>
    <property type="evidence" value="ECO:0007669"/>
    <property type="project" value="TreeGrafter"/>
</dbReference>
<dbReference type="PANTHER" id="PTHR24348:SF22">
    <property type="entry name" value="NON-SPECIFIC SERINE_THREONINE PROTEIN KINASE"/>
    <property type="match status" value="1"/>
</dbReference>
<gene>
    <name evidence="10" type="ORF">UABAM_06732</name>
</gene>
<dbReference type="OrthoDB" id="6111975at2"/>
<feature type="repeat" description="TPR" evidence="5">
    <location>
        <begin position="600"/>
        <end position="633"/>
    </location>
</feature>
<keyword evidence="10" id="KW-0723">Serine/threonine-protein kinase</keyword>
<evidence type="ECO:0000256" key="6">
    <source>
        <dbReference type="PROSITE-ProRule" id="PRU10141"/>
    </source>
</evidence>
<dbReference type="GO" id="GO:0005524">
    <property type="term" value="F:ATP binding"/>
    <property type="evidence" value="ECO:0007669"/>
    <property type="project" value="UniProtKB-UniRule"/>
</dbReference>
<dbReference type="InterPro" id="IPR000719">
    <property type="entry name" value="Prot_kinase_dom"/>
</dbReference>
<keyword evidence="2 6" id="KW-0547">Nucleotide-binding</keyword>
<dbReference type="GO" id="GO:0000407">
    <property type="term" value="C:phagophore assembly site"/>
    <property type="evidence" value="ECO:0007669"/>
    <property type="project" value="TreeGrafter"/>
</dbReference>
<dbReference type="Pfam" id="PF00069">
    <property type="entry name" value="Pkinase"/>
    <property type="match status" value="1"/>
</dbReference>
<evidence type="ECO:0000313" key="11">
    <source>
        <dbReference type="Proteomes" id="UP000326354"/>
    </source>
</evidence>
<dbReference type="EMBL" id="AP019860">
    <property type="protein sequence ID" value="BBM88311.1"/>
    <property type="molecule type" value="Genomic_DNA"/>
</dbReference>
<dbReference type="Pfam" id="PF14559">
    <property type="entry name" value="TPR_19"/>
    <property type="match status" value="1"/>
</dbReference>
<feature type="repeat" description="TPR" evidence="5">
    <location>
        <begin position="431"/>
        <end position="464"/>
    </location>
</feature>
<dbReference type="PANTHER" id="PTHR24348">
    <property type="entry name" value="SERINE/THREONINE-PROTEIN KINASE UNC-51-RELATED"/>
    <property type="match status" value="1"/>
</dbReference>
<evidence type="ECO:0000256" key="7">
    <source>
        <dbReference type="SAM" id="MobiDB-lite"/>
    </source>
</evidence>
<dbReference type="PROSITE" id="PS00108">
    <property type="entry name" value="PROTEIN_KINASE_ST"/>
    <property type="match status" value="1"/>
</dbReference>
<accession>A0A5S9IVK4</accession>
<feature type="domain" description="Protein kinase" evidence="9">
    <location>
        <begin position="7"/>
        <end position="271"/>
    </location>
</feature>
<evidence type="ECO:0000256" key="5">
    <source>
        <dbReference type="PROSITE-ProRule" id="PRU00339"/>
    </source>
</evidence>
<evidence type="ECO:0000256" key="1">
    <source>
        <dbReference type="ARBA" id="ARBA00022679"/>
    </source>
</evidence>
<dbReference type="PROSITE" id="PS50293">
    <property type="entry name" value="TPR_REGION"/>
    <property type="match status" value="1"/>
</dbReference>
<keyword evidence="1" id="KW-0808">Transferase</keyword>
<keyword evidence="11" id="KW-1185">Reference proteome</keyword>
<feature type="repeat" description="TPR" evidence="5">
    <location>
        <begin position="465"/>
        <end position="498"/>
    </location>
</feature>
<keyword evidence="8" id="KW-1133">Transmembrane helix</keyword>
<dbReference type="InterPro" id="IPR002088">
    <property type="entry name" value="Prenyl_trans_a"/>
</dbReference>
<dbReference type="SUPFAM" id="SSF56112">
    <property type="entry name" value="Protein kinase-like (PK-like)"/>
    <property type="match status" value="1"/>
</dbReference>
<dbReference type="Pfam" id="PF13432">
    <property type="entry name" value="TPR_16"/>
    <property type="match status" value="1"/>
</dbReference>
<feature type="repeat" description="TPR" evidence="5">
    <location>
        <begin position="364"/>
        <end position="397"/>
    </location>
</feature>
<name>A0A5S9IVK4_UABAM</name>
<sequence length="700" mass="81062">MLINNKYKIEQELGRGGMGTVYRAFDIDTNTLVAVKETIILPSEGEQRKLKRLQREYQFLKNIQHPNIVRAIDFFEYQNTHYIVMEYVDGHSLESVVQEKPYSLTVEQQLEIAMQICDAIATLNEKGVVHRDLKPANIIVCKYRGIPKVLDLGIAKDVQKSMTMLTRPGYVIGTFAYMSPEQFNAEASSKSDTFSLGVMFYQFFLWLPKSPYHATNINEALEKINNMQLPPLALQTKNPHALHASISEILDKALLHDIDKRLSVREMHRCFAALLGREVKTSAPKQNPKTNRVNRSKVTSRSRRLDVAKKRHTGKQQKSSNINSLLLKIRSRFHTPQTYIRIGYIVVILILAYFVSDHYVKSEPKDYFRMGQAALSAKKYHKAIRFYSLALQQDPQNAIAYLGKGKAYFECQDYKSALSYFSKSIAIKKTSEVLFQRGSTYRKMAQYEKAIDDFRQAINLDKRNVGAYYALGFIFEEKKKYQEAVDICTKGIEVFPKNFHFWINRGFYLSRLDKDTQALEAYLKAIALRENDVLGYRNCAATYNSLKQYSKALSYITKAIELDKDSTILREIRMEAAEKLDNTEVLLEDYAYLLQVAPTVDLYKRRGYLYFRLEKYKSSIEDYSKGIALRPLSYSLYLGRALSYDGDKQYKKAIKDYQQVVKLSPENYFVYAYISRSYTALGNSSKASLYQRLYERKRKK</sequence>
<feature type="compositionally biased region" description="Basic residues" evidence="7">
    <location>
        <begin position="292"/>
        <end position="302"/>
    </location>
</feature>
<feature type="repeat" description="TPR" evidence="5">
    <location>
        <begin position="634"/>
        <end position="667"/>
    </location>
</feature>
<keyword evidence="8" id="KW-0472">Membrane</keyword>
<reference evidence="10 11" key="1">
    <citation type="submission" date="2019-08" db="EMBL/GenBank/DDBJ databases">
        <title>Complete genome sequence of Candidatus Uab amorphum.</title>
        <authorList>
            <person name="Shiratori T."/>
            <person name="Suzuki S."/>
            <person name="Kakizawa Y."/>
            <person name="Ishida K."/>
        </authorList>
    </citation>
    <scope>NUCLEOTIDE SEQUENCE [LARGE SCALE GENOMIC DNA]</scope>
    <source>
        <strain evidence="10 11">SRT547</strain>
    </source>
</reference>
<protein>
    <submittedName>
        <fullName evidence="10">Serine/threonine protein kinase</fullName>
    </submittedName>
</protein>
<dbReference type="InterPro" id="IPR045269">
    <property type="entry name" value="Atg1-like"/>
</dbReference>
<dbReference type="GO" id="GO:0004674">
    <property type="term" value="F:protein serine/threonine kinase activity"/>
    <property type="evidence" value="ECO:0007669"/>
    <property type="project" value="UniProtKB-KW"/>
</dbReference>
<dbReference type="Pfam" id="PF13414">
    <property type="entry name" value="TPR_11"/>
    <property type="match status" value="1"/>
</dbReference>
<dbReference type="Pfam" id="PF13181">
    <property type="entry name" value="TPR_8"/>
    <property type="match status" value="1"/>
</dbReference>
<feature type="binding site" evidence="6">
    <location>
        <position position="36"/>
    </location>
    <ligand>
        <name>ATP</name>
        <dbReference type="ChEBI" id="CHEBI:30616"/>
    </ligand>
</feature>
<feature type="region of interest" description="Disordered" evidence="7">
    <location>
        <begin position="281"/>
        <end position="318"/>
    </location>
</feature>
<dbReference type="SUPFAM" id="SSF48452">
    <property type="entry name" value="TPR-like"/>
    <property type="match status" value="2"/>
</dbReference>
<keyword evidence="5" id="KW-0802">TPR repeat</keyword>
<dbReference type="CDD" id="cd14014">
    <property type="entry name" value="STKc_PknB_like"/>
    <property type="match status" value="1"/>
</dbReference>
<dbReference type="InterPro" id="IPR019734">
    <property type="entry name" value="TPR_rpt"/>
</dbReference>
<keyword evidence="4 6" id="KW-0067">ATP-binding</keyword>
<dbReference type="InterPro" id="IPR011990">
    <property type="entry name" value="TPR-like_helical_dom_sf"/>
</dbReference>
<feature type="repeat" description="TPR" evidence="5">
    <location>
        <begin position="533"/>
        <end position="566"/>
    </location>
</feature>
<dbReference type="InterPro" id="IPR017441">
    <property type="entry name" value="Protein_kinase_ATP_BS"/>
</dbReference>
<dbReference type="InterPro" id="IPR011009">
    <property type="entry name" value="Kinase-like_dom_sf"/>
</dbReference>
<evidence type="ECO:0000256" key="3">
    <source>
        <dbReference type="ARBA" id="ARBA00022777"/>
    </source>
</evidence>
<dbReference type="PROSITE" id="PS50011">
    <property type="entry name" value="PROTEIN_KINASE_DOM"/>
    <property type="match status" value="1"/>
</dbReference>
<evidence type="ECO:0000256" key="2">
    <source>
        <dbReference type="ARBA" id="ARBA00022741"/>
    </source>
</evidence>